<dbReference type="GO" id="GO:0005737">
    <property type="term" value="C:cytoplasm"/>
    <property type="evidence" value="ECO:0007669"/>
    <property type="project" value="TreeGrafter"/>
</dbReference>
<dbReference type="PIRSF" id="PIRSF037226">
    <property type="entry name" value="Amidohydrolase_ACY1L2_prd"/>
    <property type="match status" value="1"/>
</dbReference>
<feature type="domain" description="Peptidase M20 dimerisation" evidence="2">
    <location>
        <begin position="176"/>
        <end position="267"/>
    </location>
</feature>
<dbReference type="NCBIfam" id="TIGR01891">
    <property type="entry name" value="amidohydrolases"/>
    <property type="match status" value="1"/>
</dbReference>
<dbReference type="SUPFAM" id="SSF53187">
    <property type="entry name" value="Zn-dependent exopeptidases"/>
    <property type="match status" value="1"/>
</dbReference>
<protein>
    <recommendedName>
        <fullName evidence="1">Peptidase M20 domain-containing protein 2</fullName>
    </recommendedName>
</protein>
<dbReference type="PANTHER" id="PTHR30575">
    <property type="entry name" value="PEPTIDASE M20"/>
    <property type="match status" value="1"/>
</dbReference>
<evidence type="ECO:0000256" key="1">
    <source>
        <dbReference type="PIRNR" id="PIRNR037226"/>
    </source>
</evidence>
<evidence type="ECO:0000313" key="4">
    <source>
        <dbReference type="Proteomes" id="UP000214760"/>
    </source>
</evidence>
<name>A0A1I6IT76_9FIRM</name>
<keyword evidence="3" id="KW-0378">Hydrolase</keyword>
<gene>
    <name evidence="3" type="ORF">SAMN02910262_00792</name>
</gene>
<dbReference type="InterPro" id="IPR036264">
    <property type="entry name" value="Bact_exopeptidase_dim_dom"/>
</dbReference>
<dbReference type="InterPro" id="IPR052030">
    <property type="entry name" value="Peptidase_M20/M20A_hydrolases"/>
</dbReference>
<dbReference type="EMBL" id="FOZC01000003">
    <property type="protein sequence ID" value="SFR69944.1"/>
    <property type="molecule type" value="Genomic_DNA"/>
</dbReference>
<dbReference type="GO" id="GO:0071713">
    <property type="term" value="F:para-aminobenzoyl-glutamate hydrolase activity"/>
    <property type="evidence" value="ECO:0007669"/>
    <property type="project" value="TreeGrafter"/>
</dbReference>
<dbReference type="SUPFAM" id="SSF55031">
    <property type="entry name" value="Bacterial exopeptidase dimerisation domain"/>
    <property type="match status" value="1"/>
</dbReference>
<dbReference type="AlphaFoldDB" id="A0A1I6IT76"/>
<dbReference type="Gene3D" id="3.40.630.10">
    <property type="entry name" value="Zn peptidases"/>
    <property type="match status" value="1"/>
</dbReference>
<accession>A0A1I6IT76</accession>
<dbReference type="InterPro" id="IPR002933">
    <property type="entry name" value="Peptidase_M20"/>
</dbReference>
<dbReference type="GO" id="GO:0016805">
    <property type="term" value="F:dipeptidase activity"/>
    <property type="evidence" value="ECO:0007669"/>
    <property type="project" value="InterPro"/>
</dbReference>
<dbReference type="PANTHER" id="PTHR30575:SF0">
    <property type="entry name" value="XAA-ARG DIPEPTIDASE"/>
    <property type="match status" value="1"/>
</dbReference>
<dbReference type="Pfam" id="PF01546">
    <property type="entry name" value="Peptidase_M20"/>
    <property type="match status" value="1"/>
</dbReference>
<dbReference type="Proteomes" id="UP000214760">
    <property type="component" value="Unassembled WGS sequence"/>
</dbReference>
<dbReference type="Gene3D" id="3.30.70.360">
    <property type="match status" value="1"/>
</dbReference>
<evidence type="ECO:0000313" key="3">
    <source>
        <dbReference type="EMBL" id="SFR69944.1"/>
    </source>
</evidence>
<dbReference type="InterPro" id="IPR017144">
    <property type="entry name" value="Xaa-Arg_dipeptidase"/>
</dbReference>
<dbReference type="FunFam" id="3.30.70.360:FF:000004">
    <property type="entry name" value="Peptidase M20 domain-containing protein 2"/>
    <property type="match status" value="1"/>
</dbReference>
<dbReference type="RefSeq" id="WP_031471735.1">
    <property type="nucleotide sequence ID" value="NZ_FOZC01000003.1"/>
</dbReference>
<dbReference type="Pfam" id="PF07687">
    <property type="entry name" value="M20_dimer"/>
    <property type="match status" value="1"/>
</dbReference>
<dbReference type="InterPro" id="IPR011650">
    <property type="entry name" value="Peptidase_M20_dimer"/>
</dbReference>
<organism evidence="3 4">
    <name type="scientific">[Clostridium] aminophilum</name>
    <dbReference type="NCBI Taxonomy" id="1526"/>
    <lineage>
        <taxon>Bacteria</taxon>
        <taxon>Bacillati</taxon>
        <taxon>Bacillota</taxon>
        <taxon>Clostridia</taxon>
        <taxon>Lachnospirales</taxon>
        <taxon>Lachnospiraceae</taxon>
    </lineage>
</organism>
<proteinExistence type="inferred from homology"/>
<evidence type="ECO:0000259" key="2">
    <source>
        <dbReference type="Pfam" id="PF07687"/>
    </source>
</evidence>
<dbReference type="InterPro" id="IPR017439">
    <property type="entry name" value="Amidohydrolase"/>
</dbReference>
<reference evidence="3 4" key="1">
    <citation type="submission" date="2016-10" db="EMBL/GenBank/DDBJ databases">
        <authorList>
            <person name="de Groot N.N."/>
        </authorList>
    </citation>
    <scope>NUCLEOTIDE SEQUENCE [LARGE SCALE GENOMIC DNA]</scope>
    <source>
        <strain evidence="3 4">F</strain>
    </source>
</reference>
<comment type="similarity">
    <text evidence="1">Belongs to the peptidase M20A family.</text>
</comment>
<dbReference type="CDD" id="cd03887">
    <property type="entry name" value="M20_Acy1L2"/>
    <property type="match status" value="1"/>
</dbReference>
<dbReference type="GO" id="GO:0046657">
    <property type="term" value="P:folic acid catabolic process"/>
    <property type="evidence" value="ECO:0007669"/>
    <property type="project" value="TreeGrafter"/>
</dbReference>
<sequence>MADRREKIRKFVEEHLTTYQDIALQIHANPEVSDFEFFASKTLSEQLKKEGFEIELPAAGHRTGFAAYYKSGKPGPVAVFLAEYDALAGLGHGCGHNIFGATSALAGAALKQVIDEVGGEVRVYGTPGEEGGQNGSAKGSFVREGYFKDADFALCTHPGGSPEHTLSARNYACAPVDIEFHGKSAHAAGDPQDGINALDAQILVYNGISVLRQQLTDRIRIHGVIVEGGSAPNVIPDYTRSKWYIRATDIETLHELKKKVENIVQGAALATGCTGSLKLYQNLVENMVVTPSFDAVYEKNLALFGEKITHKPDKIEAGSSDVGNVSQVVPTIQTYISISDTKIAGHSPDFVKAAASEKGLKAIGLGAGVLAFTALDLLEDSELLEKIREDHRNHVEHQKDIE</sequence>